<evidence type="ECO:0000256" key="2">
    <source>
        <dbReference type="ARBA" id="ARBA00022670"/>
    </source>
</evidence>
<feature type="domain" description="Peptidase M16 N-terminal" evidence="8">
    <location>
        <begin position="33"/>
        <end position="168"/>
    </location>
</feature>
<evidence type="ECO:0000256" key="4">
    <source>
        <dbReference type="ARBA" id="ARBA00022801"/>
    </source>
</evidence>
<evidence type="ECO:0000256" key="3">
    <source>
        <dbReference type="ARBA" id="ARBA00022723"/>
    </source>
</evidence>
<dbReference type="InterPro" id="IPR032632">
    <property type="entry name" value="Peptidase_M16_M"/>
</dbReference>
<keyword evidence="5" id="KW-0862">Zinc</keyword>
<dbReference type="InterPro" id="IPR007863">
    <property type="entry name" value="Peptidase_M16_C"/>
</dbReference>
<evidence type="ECO:0000256" key="5">
    <source>
        <dbReference type="ARBA" id="ARBA00022833"/>
    </source>
</evidence>
<dbReference type="EMBL" id="KV454017">
    <property type="protein sequence ID" value="ODV93679.1"/>
    <property type="molecule type" value="Genomic_DNA"/>
</dbReference>
<organism evidence="12 13">
    <name type="scientific">Pachysolen tannophilus NRRL Y-2460</name>
    <dbReference type="NCBI Taxonomy" id="669874"/>
    <lineage>
        <taxon>Eukaryota</taxon>
        <taxon>Fungi</taxon>
        <taxon>Dikarya</taxon>
        <taxon>Ascomycota</taxon>
        <taxon>Saccharomycotina</taxon>
        <taxon>Pichiomycetes</taxon>
        <taxon>Pachysolenaceae</taxon>
        <taxon>Pachysolen</taxon>
    </lineage>
</organism>
<dbReference type="FunFam" id="3.30.830.10:FF:000004">
    <property type="entry name" value="Putative insulin-degrading enzyme"/>
    <property type="match status" value="1"/>
</dbReference>
<dbReference type="InterPro" id="IPR050626">
    <property type="entry name" value="Peptidase_M16"/>
</dbReference>
<dbReference type="InterPro" id="IPR054734">
    <property type="entry name" value="PqqF-like_C_4"/>
</dbReference>
<dbReference type="OrthoDB" id="952271at2759"/>
<evidence type="ECO:0000256" key="1">
    <source>
        <dbReference type="ARBA" id="ARBA00007261"/>
    </source>
</evidence>
<feature type="domain" description="Peptidase M16 middle/third" evidence="10">
    <location>
        <begin position="379"/>
        <end position="664"/>
    </location>
</feature>
<keyword evidence="6" id="KW-0482">Metalloprotease</keyword>
<gene>
    <name evidence="12" type="ORF">PACTADRAFT_51446</name>
</gene>
<dbReference type="Proteomes" id="UP000094236">
    <property type="component" value="Unassembled WGS sequence"/>
</dbReference>
<dbReference type="GO" id="GO:0007323">
    <property type="term" value="P:peptide pheromone maturation"/>
    <property type="evidence" value="ECO:0007669"/>
    <property type="project" value="EnsemblFungi"/>
</dbReference>
<dbReference type="Gene3D" id="3.30.830.10">
    <property type="entry name" value="Metalloenzyme, LuxS/M16 peptidase-like"/>
    <property type="match status" value="4"/>
</dbReference>
<evidence type="ECO:0000259" key="11">
    <source>
        <dbReference type="Pfam" id="PF22456"/>
    </source>
</evidence>
<dbReference type="InterPro" id="IPR011765">
    <property type="entry name" value="Pept_M16_N"/>
</dbReference>
<feature type="domain" description="Coenzyme PQQ synthesis protein F-like C-terminal lobe" evidence="11">
    <location>
        <begin position="770"/>
        <end position="868"/>
    </location>
</feature>
<evidence type="ECO:0000256" key="6">
    <source>
        <dbReference type="ARBA" id="ARBA00023049"/>
    </source>
</evidence>
<dbReference type="InterPro" id="IPR011249">
    <property type="entry name" value="Metalloenz_LuxS/M16"/>
</dbReference>
<proteinExistence type="inferred from homology"/>
<dbReference type="GO" id="GO:0005829">
    <property type="term" value="C:cytosol"/>
    <property type="evidence" value="ECO:0007669"/>
    <property type="project" value="TreeGrafter"/>
</dbReference>
<dbReference type="Pfam" id="PF16187">
    <property type="entry name" value="Peptidase_M16_M"/>
    <property type="match status" value="1"/>
</dbReference>
<dbReference type="GO" id="GO:0043171">
    <property type="term" value="P:peptide catabolic process"/>
    <property type="evidence" value="ECO:0007669"/>
    <property type="project" value="TreeGrafter"/>
</dbReference>
<feature type="domain" description="Peptidase M16 C-terminal" evidence="9">
    <location>
        <begin position="195"/>
        <end position="373"/>
    </location>
</feature>
<dbReference type="FunFam" id="3.30.830.10:FF:000005">
    <property type="entry name" value="nardilysin isoform X1"/>
    <property type="match status" value="1"/>
</dbReference>
<evidence type="ECO:0000313" key="13">
    <source>
        <dbReference type="Proteomes" id="UP000094236"/>
    </source>
</evidence>
<dbReference type="PROSITE" id="PS00143">
    <property type="entry name" value="INSULINASE"/>
    <property type="match status" value="1"/>
</dbReference>
<dbReference type="Pfam" id="PF22456">
    <property type="entry name" value="PqqF-like_C_4"/>
    <property type="match status" value="1"/>
</dbReference>
<evidence type="ECO:0000259" key="8">
    <source>
        <dbReference type="Pfam" id="PF00675"/>
    </source>
</evidence>
<keyword evidence="3" id="KW-0479">Metal-binding</keyword>
<dbReference type="PANTHER" id="PTHR43690:SF18">
    <property type="entry name" value="INSULIN-DEGRADING ENZYME-RELATED"/>
    <property type="match status" value="1"/>
</dbReference>
<evidence type="ECO:0000259" key="10">
    <source>
        <dbReference type="Pfam" id="PF16187"/>
    </source>
</evidence>
<dbReference type="GO" id="GO:0034982">
    <property type="term" value="P:mitochondrial protein processing"/>
    <property type="evidence" value="ECO:0007669"/>
    <property type="project" value="EnsemblFungi"/>
</dbReference>
<dbReference type="AlphaFoldDB" id="A0A1E4TPN6"/>
<evidence type="ECO:0008006" key="14">
    <source>
        <dbReference type="Google" id="ProtNLM"/>
    </source>
</evidence>
<dbReference type="GO" id="GO:0051603">
    <property type="term" value="P:proteolysis involved in protein catabolic process"/>
    <property type="evidence" value="ECO:0007669"/>
    <property type="project" value="TreeGrafter"/>
</dbReference>
<dbReference type="Pfam" id="PF05193">
    <property type="entry name" value="Peptidase_M16_C"/>
    <property type="match status" value="1"/>
</dbReference>
<keyword evidence="2" id="KW-0645">Protease</keyword>
<evidence type="ECO:0000313" key="12">
    <source>
        <dbReference type="EMBL" id="ODV93679.1"/>
    </source>
</evidence>
<evidence type="ECO:0000256" key="7">
    <source>
        <dbReference type="RuleBase" id="RU004447"/>
    </source>
</evidence>
<dbReference type="GO" id="GO:0046872">
    <property type="term" value="F:metal ion binding"/>
    <property type="evidence" value="ECO:0007669"/>
    <property type="project" value="UniProtKB-KW"/>
</dbReference>
<protein>
    <recommendedName>
        <fullName evidence="14">Peptidase M16 N-terminal domain-containing protein</fullName>
    </recommendedName>
</protein>
<dbReference type="FunFam" id="3.30.830.10:FF:000003">
    <property type="entry name" value="Insulin-degrading enzyme"/>
    <property type="match status" value="1"/>
</dbReference>
<dbReference type="Pfam" id="PF00675">
    <property type="entry name" value="Peptidase_M16"/>
    <property type="match status" value="1"/>
</dbReference>
<evidence type="ECO:0000259" key="9">
    <source>
        <dbReference type="Pfam" id="PF05193"/>
    </source>
</evidence>
<dbReference type="STRING" id="669874.A0A1E4TPN6"/>
<sequence>MSSYRTITENLQKPDLDDRSYRLIELENNLKALVIHDPTTDKSAASLDCNVGSFNDPKNLPGLAHFCEHLLFMGTKKYPNENDYSSYLSQHSGYSNAYTSKLDTNYYFELNYNYLEGALDRFAQFFINPLFSKSCKDREIKAVDSENKKNLQNDVWRLSQLDKSLSSPLHPYNKFSTGNLNTLSELPLKEGVDVRDELINFYNKHYSSNLMRLVVLGREDLDTLTKWVVEKFSEIPNKDKSKSIFNNPPFTKKELQKLIKAKPVMDTKSMELTFITPDQSSNWESQPQRYFSHLIGHEGKGSLLYYFKEKGWANELSSGSMNISKNYSVFAIEIDLTDKGLENYQEIILNIFQYLKMLEKNKPQEWIFKELKDISNMNFKFKQKSSVSNTVSKLSNLLNKVDDSLPYEFFLSQSILRKYDPKLIEEYGSYLNPENFKVLLVSPTFNDLPLREKWYGTEHSVEDIDSNFIEKLNNCSICNENLHLPLPNEFVPTNFDVNRTPNIGKPANRPKLIKSTDKQRIWFKKDDQFFVPKANLGIMFHCPVTQSTPFNSTLTNIFLDLIEDALNDIAYDASIVGLHYGLSATRDGFSLKVSGYNDKLTVLLEKVLDHLVDFKPTSHRFEVLKEKCIKAYKNFGYSAPYGQIGHYSTTLLYDNAWLIDEKLKIMQNLKYDDLVTFIPSVMKQLFIETFVHGNFNETDALKISDILQNKFGNIRSLSDSQYLTARSLLIKDQYRYIKELSDPKDINSCIEYFIQFDEIKDMQKLALADLVAQVTHEPCFNELRTKEQLGYVVFSGVKKTRTTFGYRILIQSERTTDYLEFRIVEFLQKFRAMLSEMSSEKFNKNVESLIAKKLLKKKNLSEEFSKIWGCITSGFYDFDFNEQEVEVLKKLSKNDLLNFYDDYILNFNNQKKLITHLKSQSALKQSEKKLINISILNHLSKINKYESISSNKLEELINSYDAFKNYDIQEITDFIKSLEFKELLKDDDKLLKDSDFQNKLISQIVKDLNNPTPDIYPSGKLINSISAFKAENPLTAAVQPVEDLNVFLDHEIVNGVSKL</sequence>
<dbReference type="PANTHER" id="PTHR43690">
    <property type="entry name" value="NARDILYSIN"/>
    <property type="match status" value="1"/>
</dbReference>
<dbReference type="GO" id="GO:0004222">
    <property type="term" value="F:metalloendopeptidase activity"/>
    <property type="evidence" value="ECO:0007669"/>
    <property type="project" value="EnsemblFungi"/>
</dbReference>
<comment type="similarity">
    <text evidence="1 7">Belongs to the peptidase M16 family.</text>
</comment>
<dbReference type="InterPro" id="IPR001431">
    <property type="entry name" value="Pept_M16_Zn_BS"/>
</dbReference>
<keyword evidence="13" id="KW-1185">Reference proteome</keyword>
<keyword evidence="4" id="KW-0378">Hydrolase</keyword>
<accession>A0A1E4TPN6</accession>
<name>A0A1E4TPN6_PACTA</name>
<dbReference type="GO" id="GO:0005759">
    <property type="term" value="C:mitochondrial matrix"/>
    <property type="evidence" value="ECO:0007669"/>
    <property type="project" value="EnsemblFungi"/>
</dbReference>
<dbReference type="SUPFAM" id="SSF63411">
    <property type="entry name" value="LuxS/MPP-like metallohydrolase"/>
    <property type="match status" value="4"/>
</dbReference>
<reference evidence="13" key="1">
    <citation type="submission" date="2016-05" db="EMBL/GenBank/DDBJ databases">
        <title>Comparative genomics of biotechnologically important yeasts.</title>
        <authorList>
            <consortium name="DOE Joint Genome Institute"/>
            <person name="Riley R."/>
            <person name="Haridas S."/>
            <person name="Wolfe K.H."/>
            <person name="Lopes M.R."/>
            <person name="Hittinger C.T."/>
            <person name="Goker M."/>
            <person name="Salamov A."/>
            <person name="Wisecaver J."/>
            <person name="Long T.M."/>
            <person name="Aerts A.L."/>
            <person name="Barry K."/>
            <person name="Choi C."/>
            <person name="Clum A."/>
            <person name="Coughlan A.Y."/>
            <person name="Deshpande S."/>
            <person name="Douglass A.P."/>
            <person name="Hanson S.J."/>
            <person name="Klenk H.-P."/>
            <person name="Labutti K."/>
            <person name="Lapidus A."/>
            <person name="Lindquist E."/>
            <person name="Lipzen A."/>
            <person name="Meier-Kolthoff J.P."/>
            <person name="Ohm R.A."/>
            <person name="Otillar R.P."/>
            <person name="Pangilinan J."/>
            <person name="Peng Y."/>
            <person name="Rokas A."/>
            <person name="Rosa C.A."/>
            <person name="Scheuner C."/>
            <person name="Sibirny A.A."/>
            <person name="Slot J.C."/>
            <person name="Stielow J.B."/>
            <person name="Sun H."/>
            <person name="Kurtzman C.P."/>
            <person name="Blackwell M."/>
            <person name="Grigoriev I.V."/>
            <person name="Jeffries T.W."/>
        </authorList>
    </citation>
    <scope>NUCLEOTIDE SEQUENCE [LARGE SCALE GENOMIC DNA]</scope>
    <source>
        <strain evidence="13">NRRL Y-2460</strain>
    </source>
</reference>